<evidence type="ECO:0000256" key="1">
    <source>
        <dbReference type="SAM" id="MobiDB-lite"/>
    </source>
</evidence>
<evidence type="ECO:0000313" key="2">
    <source>
        <dbReference type="EMBL" id="CAJ0594103.1"/>
    </source>
</evidence>
<dbReference type="EMBL" id="CATQJL010000112">
    <property type="protein sequence ID" value="CAJ0594103.1"/>
    <property type="molecule type" value="Genomic_DNA"/>
</dbReference>
<feature type="compositionally biased region" description="Polar residues" evidence="1">
    <location>
        <begin position="291"/>
        <end position="302"/>
    </location>
</feature>
<name>A0AA36GL64_CYLNA</name>
<feature type="compositionally biased region" description="Basic and acidic residues" evidence="1">
    <location>
        <begin position="85"/>
        <end position="96"/>
    </location>
</feature>
<reference evidence="2" key="1">
    <citation type="submission" date="2023-07" db="EMBL/GenBank/DDBJ databases">
        <authorList>
            <consortium name="CYATHOMIX"/>
        </authorList>
    </citation>
    <scope>NUCLEOTIDE SEQUENCE</scope>
    <source>
        <strain evidence="2">N/A</strain>
    </source>
</reference>
<feature type="region of interest" description="Disordered" evidence="1">
    <location>
        <begin position="85"/>
        <end position="130"/>
    </location>
</feature>
<feature type="compositionally biased region" description="Basic and acidic residues" evidence="1">
    <location>
        <begin position="339"/>
        <end position="350"/>
    </location>
</feature>
<feature type="region of interest" description="Disordered" evidence="1">
    <location>
        <begin position="239"/>
        <end position="326"/>
    </location>
</feature>
<accession>A0AA36GL64</accession>
<evidence type="ECO:0000313" key="3">
    <source>
        <dbReference type="Proteomes" id="UP001176961"/>
    </source>
</evidence>
<sequence length="357" mass="40512">MLPCDDDDVSKHEAKLEQIHKALVTKEPHRALTDDSKENEPSLFYLNEDPVCLRILREREGPIQNVFARPFASPAKHGDVFEFDSSECKHSNDSESRPMSATSMYSSSSSSRPCSALSGSHTPSLSRRRRQRLQKLREAIIACHAGEDDEEFVPPVADMESSEAENTPKMMLRPRRELWNTDDDLALADIQLQVVLEKSKKDLGSFDACSGSKSSKINVPERYDDDDFAFLPSADLCTPRTRSKRTSLGDSNSVPTDKRKRKRHNAVLVSKDQRGSDADEDLPLSHFVASRSGTAGQNGSRSMSRKRKLSTNYDDDDYKAPYTDAPLSEIRRRYRSMRRRDGLKQRKIDYSDMDWDD</sequence>
<proteinExistence type="predicted"/>
<protein>
    <submittedName>
        <fullName evidence="2">Uncharacterized protein</fullName>
    </submittedName>
</protein>
<dbReference type="Proteomes" id="UP001176961">
    <property type="component" value="Unassembled WGS sequence"/>
</dbReference>
<comment type="caution">
    <text evidence="2">The sequence shown here is derived from an EMBL/GenBank/DDBJ whole genome shotgun (WGS) entry which is preliminary data.</text>
</comment>
<keyword evidence="3" id="KW-1185">Reference proteome</keyword>
<feature type="region of interest" description="Disordered" evidence="1">
    <location>
        <begin position="338"/>
        <end position="357"/>
    </location>
</feature>
<feature type="compositionally biased region" description="Polar residues" evidence="1">
    <location>
        <begin position="246"/>
        <end position="255"/>
    </location>
</feature>
<dbReference type="AlphaFoldDB" id="A0AA36GL64"/>
<feature type="compositionally biased region" description="Low complexity" evidence="1">
    <location>
        <begin position="97"/>
        <end position="120"/>
    </location>
</feature>
<gene>
    <name evidence="2" type="ORF">CYNAS_LOCUS6086</name>
</gene>
<organism evidence="2 3">
    <name type="scientific">Cylicocyclus nassatus</name>
    <name type="common">Nematode worm</name>
    <dbReference type="NCBI Taxonomy" id="53992"/>
    <lineage>
        <taxon>Eukaryota</taxon>
        <taxon>Metazoa</taxon>
        <taxon>Ecdysozoa</taxon>
        <taxon>Nematoda</taxon>
        <taxon>Chromadorea</taxon>
        <taxon>Rhabditida</taxon>
        <taxon>Rhabditina</taxon>
        <taxon>Rhabditomorpha</taxon>
        <taxon>Strongyloidea</taxon>
        <taxon>Strongylidae</taxon>
        <taxon>Cylicocyclus</taxon>
    </lineage>
</organism>